<reference evidence="1 2" key="1">
    <citation type="journal article" date="2016" name="Nat. Commun.">
        <title>Thousands of microbial genomes shed light on interconnected biogeochemical processes in an aquifer system.</title>
        <authorList>
            <person name="Anantharaman K."/>
            <person name="Brown C.T."/>
            <person name="Hug L.A."/>
            <person name="Sharon I."/>
            <person name="Castelle C.J."/>
            <person name="Probst A.J."/>
            <person name="Thomas B.C."/>
            <person name="Singh A."/>
            <person name="Wilkins M.J."/>
            <person name="Karaoz U."/>
            <person name="Brodie E.L."/>
            <person name="Williams K.H."/>
            <person name="Hubbard S.S."/>
            <person name="Banfield J.F."/>
        </authorList>
    </citation>
    <scope>NUCLEOTIDE SEQUENCE [LARGE SCALE GENOMIC DNA]</scope>
</reference>
<evidence type="ECO:0000313" key="2">
    <source>
        <dbReference type="Proteomes" id="UP000178636"/>
    </source>
</evidence>
<accession>A0A1G2DEP7</accession>
<organism evidence="1 2">
    <name type="scientific">Candidatus Lloydbacteria bacterium RIFCSPHIGHO2_02_FULL_54_17</name>
    <dbReference type="NCBI Taxonomy" id="1798664"/>
    <lineage>
        <taxon>Bacteria</taxon>
        <taxon>Candidatus Lloydiibacteriota</taxon>
    </lineage>
</organism>
<name>A0A1G2DEP7_9BACT</name>
<gene>
    <name evidence="1" type="ORF">A3C93_05780</name>
</gene>
<sequence>MKKTFDSPDGILDTPSYADRLGAIIEEIDEKAFFPFREEIKATPIERRFPGERSDGYHVKKVITYRVMHPAHPFTTKLLKKKVVEAYFIWGGELDRIAEEKFRNTAVEDMSDGKFLRMLVACAMVAVRYRVLQHKEFFPNARLWSLAGVYNDASVPEHHRTQIFAKRRTCVELAGDPLALDAHILLTLVQMAQDDGTKILDALHYLTNSKEAT</sequence>
<comment type="caution">
    <text evidence="1">The sequence shown here is derived from an EMBL/GenBank/DDBJ whole genome shotgun (WGS) entry which is preliminary data.</text>
</comment>
<proteinExistence type="predicted"/>
<dbReference type="AlphaFoldDB" id="A0A1G2DEP7"/>
<dbReference type="STRING" id="1798664.A3C93_05780"/>
<dbReference type="Proteomes" id="UP000178636">
    <property type="component" value="Unassembled WGS sequence"/>
</dbReference>
<evidence type="ECO:0000313" key="1">
    <source>
        <dbReference type="EMBL" id="OGZ11922.1"/>
    </source>
</evidence>
<dbReference type="EMBL" id="MHLO01000027">
    <property type="protein sequence ID" value="OGZ11922.1"/>
    <property type="molecule type" value="Genomic_DNA"/>
</dbReference>
<protein>
    <submittedName>
        <fullName evidence="1">Uncharacterized protein</fullName>
    </submittedName>
</protein>